<dbReference type="InterPro" id="IPR012338">
    <property type="entry name" value="Beta-lactam/transpept-like"/>
</dbReference>
<gene>
    <name evidence="3" type="ORF">BMI91_08735</name>
</gene>
<dbReference type="PANTHER" id="PTHR43283:SF7">
    <property type="entry name" value="BETA-LACTAMASE-RELATED DOMAIN-CONTAINING PROTEIN"/>
    <property type="match status" value="1"/>
</dbReference>
<dbReference type="Proteomes" id="UP000190787">
    <property type="component" value="Unassembled WGS sequence"/>
</dbReference>
<evidence type="ECO:0000313" key="4">
    <source>
        <dbReference type="Proteomes" id="UP000190787"/>
    </source>
</evidence>
<protein>
    <submittedName>
        <fullName evidence="3">6-aminohexanoate hydrolase</fullName>
    </submittedName>
</protein>
<dbReference type="InterPro" id="IPR050789">
    <property type="entry name" value="Diverse_Enzym_Activities"/>
</dbReference>
<dbReference type="InterPro" id="IPR001466">
    <property type="entry name" value="Beta-lactam-related"/>
</dbReference>
<evidence type="ECO:0000313" key="3">
    <source>
        <dbReference type="EMBL" id="OOY24143.1"/>
    </source>
</evidence>
<reference evidence="3 4" key="1">
    <citation type="submission" date="2016-11" db="EMBL/GenBank/DDBJ databases">
        <title>A multilocus sequence analysis scheme for characterization of bacteria in the genus Thioclava.</title>
        <authorList>
            <person name="Liu Y."/>
            <person name="Shao Z."/>
        </authorList>
    </citation>
    <scope>NUCLEOTIDE SEQUENCE [LARGE SCALE GENOMIC DNA]</scope>
    <source>
        <strain evidence="3 4">TAW-CT134</strain>
    </source>
</reference>
<dbReference type="GO" id="GO:0016787">
    <property type="term" value="F:hydrolase activity"/>
    <property type="evidence" value="ECO:0007669"/>
    <property type="project" value="UniProtKB-KW"/>
</dbReference>
<sequence>MRGWKAVLAGIGGLVVVAVLYAVIVPPELLRVGAGYSAKITCSAEALQGRDPDEVLETDVQAPGNPLLRAFWVSTDRRAGRVRAAFAGIIAPTTAEERVGLGCATYPDGNLADAGDQSAPPAPGPSKSAALWPTGSKTDLTGQGRFDAVLRDDALTGPGMRAVVVIKDGKLVAERYGDGFGATTPLLGWSMTKTVTAALVGTAIEAGKLRMDQSDLLPEWQGDDRAKITVAQLMSMSSGLRFNEDYGDVSDVTRMLYLEPDMAEFAASQPLEHPPGTHFSYSSGTAVLLSRIWQNAVGDTSTALAWPRRKLFDPLGMSSATLETDASGTFVGSSYLYATARDWARFGQFLLQDGTWDGRQLLPAEFVQRMHAPAPTDGVYGQGMTWLAGPSNQQKAGDDARFGLPADTYWLEGHDGQTVTVIPSADMVVVRMGLTPSDLNYRPQKLVAALLDAAKATAHASSNIPSNSAEDR</sequence>
<evidence type="ECO:0000256" key="1">
    <source>
        <dbReference type="SAM" id="MobiDB-lite"/>
    </source>
</evidence>
<dbReference type="RefSeq" id="WP_078604685.1">
    <property type="nucleotide sequence ID" value="NZ_MPZV01000002.1"/>
</dbReference>
<keyword evidence="3" id="KW-0378">Hydrolase</keyword>
<dbReference type="Pfam" id="PF00144">
    <property type="entry name" value="Beta-lactamase"/>
    <property type="match status" value="1"/>
</dbReference>
<organism evidence="3 4">
    <name type="scientific">Thioclava sediminum</name>
    <dbReference type="NCBI Taxonomy" id="1915319"/>
    <lineage>
        <taxon>Bacteria</taxon>
        <taxon>Pseudomonadati</taxon>
        <taxon>Pseudomonadota</taxon>
        <taxon>Alphaproteobacteria</taxon>
        <taxon>Rhodobacterales</taxon>
        <taxon>Paracoccaceae</taxon>
        <taxon>Thioclava</taxon>
    </lineage>
</organism>
<evidence type="ECO:0000259" key="2">
    <source>
        <dbReference type="Pfam" id="PF00144"/>
    </source>
</evidence>
<proteinExistence type="predicted"/>
<name>A0ABX3MWV1_9RHOB</name>
<comment type="caution">
    <text evidence="3">The sequence shown here is derived from an EMBL/GenBank/DDBJ whole genome shotgun (WGS) entry which is preliminary data.</text>
</comment>
<keyword evidence="4" id="KW-1185">Reference proteome</keyword>
<feature type="region of interest" description="Disordered" evidence="1">
    <location>
        <begin position="112"/>
        <end position="139"/>
    </location>
</feature>
<dbReference type="EMBL" id="MPZV01000002">
    <property type="protein sequence ID" value="OOY24143.1"/>
    <property type="molecule type" value="Genomic_DNA"/>
</dbReference>
<dbReference type="Gene3D" id="3.40.710.10">
    <property type="entry name" value="DD-peptidase/beta-lactamase superfamily"/>
    <property type="match status" value="1"/>
</dbReference>
<accession>A0ABX3MWV1</accession>
<dbReference type="SUPFAM" id="SSF56601">
    <property type="entry name" value="beta-lactamase/transpeptidase-like"/>
    <property type="match status" value="1"/>
</dbReference>
<feature type="domain" description="Beta-lactamase-related" evidence="2">
    <location>
        <begin position="162"/>
        <end position="432"/>
    </location>
</feature>
<dbReference type="PANTHER" id="PTHR43283">
    <property type="entry name" value="BETA-LACTAMASE-RELATED"/>
    <property type="match status" value="1"/>
</dbReference>